<feature type="transmembrane region" description="Helical" evidence="2">
    <location>
        <begin position="75"/>
        <end position="105"/>
    </location>
</feature>
<sequence length="187" mass="20480">MPALFFFAYFVFETLAFYGVAKLLGVGWALIALFVTMFFGMAVAMWEVRRLMARQIVQDKASGALYMKQEGAGKLAGNVGLTIAGGILLSIPGFLTAIVGILLLLPPTRALTRKLMGFSFMRGVERMGMRIYKASPIPDAQHNSYGTFGSGGYEVIDEEEIHRWSESVNPEDFGRPQDPGNSKGNAQ</sequence>
<dbReference type="RefSeq" id="WP_068801765.1">
    <property type="nucleotide sequence ID" value="NZ_JADPQA010000012.1"/>
</dbReference>
<dbReference type="EMBL" id="VHIR01000012">
    <property type="protein sequence ID" value="TQE43112.1"/>
    <property type="molecule type" value="Genomic_DNA"/>
</dbReference>
<dbReference type="Proteomes" id="UP000318080">
    <property type="component" value="Unassembled WGS sequence"/>
</dbReference>
<feature type="transmembrane region" description="Helical" evidence="2">
    <location>
        <begin position="26"/>
        <end position="46"/>
    </location>
</feature>
<dbReference type="AlphaFoldDB" id="A0A540R601"/>
<evidence type="ECO:0000256" key="1">
    <source>
        <dbReference type="SAM" id="MobiDB-lite"/>
    </source>
</evidence>
<dbReference type="PANTHER" id="PTHR35335">
    <property type="entry name" value="UPF0716 PROTEIN FXSA"/>
    <property type="match status" value="1"/>
</dbReference>
<dbReference type="NCBIfam" id="NF008528">
    <property type="entry name" value="PRK11463.1-2"/>
    <property type="match status" value="1"/>
</dbReference>
<keyword evidence="4" id="KW-1185">Reference proteome</keyword>
<proteinExistence type="predicted"/>
<gene>
    <name evidence="3" type="ORF">EJK80_08850</name>
</gene>
<evidence type="ECO:0000313" key="4">
    <source>
        <dbReference type="Proteomes" id="UP000318080"/>
    </source>
</evidence>
<keyword evidence="2" id="KW-1133">Transmembrane helix</keyword>
<name>A0A540R601_9CORY</name>
<keyword evidence="2" id="KW-0812">Transmembrane</keyword>
<dbReference type="InterPro" id="IPR007313">
    <property type="entry name" value="FxsA"/>
</dbReference>
<feature type="region of interest" description="Disordered" evidence="1">
    <location>
        <begin position="165"/>
        <end position="187"/>
    </location>
</feature>
<dbReference type="STRING" id="1686286.GCA_900092335_01784"/>
<dbReference type="PANTHER" id="PTHR35335:SF1">
    <property type="entry name" value="UPF0716 PROTEIN FXSA"/>
    <property type="match status" value="1"/>
</dbReference>
<dbReference type="GeneID" id="79852981"/>
<dbReference type="GO" id="GO:0016020">
    <property type="term" value="C:membrane"/>
    <property type="evidence" value="ECO:0007669"/>
    <property type="project" value="InterPro"/>
</dbReference>
<reference evidence="3 4" key="1">
    <citation type="submission" date="2019-06" db="EMBL/GenBank/DDBJ databases">
        <title>Draft genome of C. phoceense Strain 272.</title>
        <authorList>
            <person name="Pacheco L.G.C."/>
            <person name="Barberis C.M."/>
            <person name="Almuzara M.N."/>
            <person name="Traglia G.M."/>
            <person name="Santos C.S."/>
            <person name="Rocha D.J.P.G."/>
            <person name="Aguiar E.R.G.R."/>
            <person name="Vay C.A."/>
        </authorList>
    </citation>
    <scope>NUCLEOTIDE SEQUENCE [LARGE SCALE GENOMIC DNA]</scope>
    <source>
        <strain evidence="3 4">272</strain>
    </source>
</reference>
<accession>A0A540R601</accession>
<comment type="caution">
    <text evidence="3">The sequence shown here is derived from an EMBL/GenBank/DDBJ whole genome shotgun (WGS) entry which is preliminary data.</text>
</comment>
<protein>
    <submittedName>
        <fullName evidence="3">FxsA family protein</fullName>
    </submittedName>
</protein>
<organism evidence="3 4">
    <name type="scientific">Corynebacterium phoceense</name>
    <dbReference type="NCBI Taxonomy" id="1686286"/>
    <lineage>
        <taxon>Bacteria</taxon>
        <taxon>Bacillati</taxon>
        <taxon>Actinomycetota</taxon>
        <taxon>Actinomycetes</taxon>
        <taxon>Mycobacteriales</taxon>
        <taxon>Corynebacteriaceae</taxon>
        <taxon>Corynebacterium</taxon>
    </lineage>
</organism>
<dbReference type="Pfam" id="PF04186">
    <property type="entry name" value="FxsA"/>
    <property type="match status" value="1"/>
</dbReference>
<evidence type="ECO:0000313" key="3">
    <source>
        <dbReference type="EMBL" id="TQE43112.1"/>
    </source>
</evidence>
<keyword evidence="2" id="KW-0472">Membrane</keyword>
<evidence type="ECO:0000256" key="2">
    <source>
        <dbReference type="SAM" id="Phobius"/>
    </source>
</evidence>